<dbReference type="InterPro" id="IPR037191">
    <property type="entry name" value="VPS9_dom_sf"/>
</dbReference>
<evidence type="ECO:0000313" key="3">
    <source>
        <dbReference type="Proteomes" id="UP000187209"/>
    </source>
</evidence>
<keyword evidence="3" id="KW-1185">Reference proteome</keyword>
<dbReference type="SMART" id="SM00167">
    <property type="entry name" value="VPS9"/>
    <property type="match status" value="1"/>
</dbReference>
<proteinExistence type="predicted"/>
<dbReference type="Gene3D" id="1.20.1050.80">
    <property type="entry name" value="VPS9 domain"/>
    <property type="match status" value="1"/>
</dbReference>
<evidence type="ECO:0000313" key="2">
    <source>
        <dbReference type="EMBL" id="OMJ79341.1"/>
    </source>
</evidence>
<evidence type="ECO:0000259" key="1">
    <source>
        <dbReference type="PROSITE" id="PS51205"/>
    </source>
</evidence>
<sequence>MGQKSSQAKDKVKQEYLKIINSKKKDYYKKNEEILNSSDFKVISQQNWKDYMQQEIELIKDKYSRSSWPLDILSLVNQWNTVKDYKWRSNVLWYDYLQSYKVNTAQDPTPVTTISVSQVTSQYTNSFEAQSLIEFLHGHFQNPNEHFIAAMIGRFNSSFLQEYCLENNELKGNVQTVPKVYSEKMCEDIKGFVMLTLQAMIHYYGGVVAKTIEEKPGEMYDLMLEEVFTNSLQQSLLKVFHLANKDKCDLYEENLEKYSGLTCNDLGIHRYFQLDVEHNKPSKVQGNFGNAIYIEGILNQPRNFKAYGKAVDKLRELENQFSPLKKLGVVIQTSRVLCECVDEYWKDDTTVSKDDLVISADQILSIFLYIVIKAKIPDLSGHVQMICEFGRKIIQNGSMGYYVTTLEACVEQVETMSPELLMKIKEYSLKGY</sequence>
<dbReference type="AlphaFoldDB" id="A0A1R2BRM3"/>
<feature type="domain" description="VPS9" evidence="1">
    <location>
        <begin position="245"/>
        <end position="422"/>
    </location>
</feature>
<dbReference type="InterPro" id="IPR003123">
    <property type="entry name" value="VPS9"/>
</dbReference>
<reference evidence="2 3" key="1">
    <citation type="submission" date="2016-11" db="EMBL/GenBank/DDBJ databases">
        <title>The macronuclear genome of Stentor coeruleus: a giant cell with tiny introns.</title>
        <authorList>
            <person name="Slabodnick M."/>
            <person name="Ruby J.G."/>
            <person name="Reiff S.B."/>
            <person name="Swart E.C."/>
            <person name="Gosai S."/>
            <person name="Prabakaran S."/>
            <person name="Witkowska E."/>
            <person name="Larue G.E."/>
            <person name="Fisher S."/>
            <person name="Freeman R.M."/>
            <person name="Gunawardena J."/>
            <person name="Chu W."/>
            <person name="Stover N.A."/>
            <person name="Gregory B.D."/>
            <person name="Nowacki M."/>
            <person name="Derisi J."/>
            <person name="Roy S.W."/>
            <person name="Marshall W.F."/>
            <person name="Sood P."/>
        </authorList>
    </citation>
    <scope>NUCLEOTIDE SEQUENCE [LARGE SCALE GENOMIC DNA]</scope>
    <source>
        <strain evidence="2">WM001</strain>
    </source>
</reference>
<comment type="caution">
    <text evidence="2">The sequence shown here is derived from an EMBL/GenBank/DDBJ whole genome shotgun (WGS) entry which is preliminary data.</text>
</comment>
<dbReference type="PROSITE" id="PS51205">
    <property type="entry name" value="VPS9"/>
    <property type="match status" value="1"/>
</dbReference>
<dbReference type="InterPro" id="IPR051248">
    <property type="entry name" value="UPF0507/Ank_repeat_27"/>
</dbReference>
<accession>A0A1R2BRM3</accession>
<dbReference type="SUPFAM" id="SSF109993">
    <property type="entry name" value="VPS9 domain"/>
    <property type="match status" value="1"/>
</dbReference>
<dbReference type="OrthoDB" id="287351at2759"/>
<gene>
    <name evidence="2" type="ORF">SteCoe_20685</name>
</gene>
<dbReference type="PANTHER" id="PTHR24170:SF3">
    <property type="entry name" value="CHROMOSOME UNDETERMINED SCAFFOLD_166, WHOLE GENOME SHOTGUN SEQUENCE"/>
    <property type="match status" value="1"/>
</dbReference>
<protein>
    <recommendedName>
        <fullName evidence="1">VPS9 domain-containing protein</fullName>
    </recommendedName>
</protein>
<dbReference type="Pfam" id="PF02204">
    <property type="entry name" value="VPS9"/>
    <property type="match status" value="1"/>
</dbReference>
<dbReference type="PANTHER" id="PTHR24170">
    <property type="entry name" value="ANKYRIN REPEAT DOMAIN-CONTAINING PROTEIN 27"/>
    <property type="match status" value="1"/>
</dbReference>
<name>A0A1R2BRM3_9CILI</name>
<organism evidence="2 3">
    <name type="scientific">Stentor coeruleus</name>
    <dbReference type="NCBI Taxonomy" id="5963"/>
    <lineage>
        <taxon>Eukaryota</taxon>
        <taxon>Sar</taxon>
        <taxon>Alveolata</taxon>
        <taxon>Ciliophora</taxon>
        <taxon>Postciliodesmatophora</taxon>
        <taxon>Heterotrichea</taxon>
        <taxon>Heterotrichida</taxon>
        <taxon>Stentoridae</taxon>
        <taxon>Stentor</taxon>
    </lineage>
</organism>
<dbReference type="Proteomes" id="UP000187209">
    <property type="component" value="Unassembled WGS sequence"/>
</dbReference>
<dbReference type="EMBL" id="MPUH01000476">
    <property type="protein sequence ID" value="OMJ79341.1"/>
    <property type="molecule type" value="Genomic_DNA"/>
</dbReference>